<evidence type="ECO:0000313" key="1">
    <source>
        <dbReference type="EMBL" id="JAH87640.1"/>
    </source>
</evidence>
<name>A0A0E9WDI9_ANGAN</name>
<dbReference type="AlphaFoldDB" id="A0A0E9WDI9"/>
<protein>
    <submittedName>
        <fullName evidence="1">Uncharacterized protein</fullName>
    </submittedName>
</protein>
<reference evidence="1" key="2">
    <citation type="journal article" date="2015" name="Fish Shellfish Immunol.">
        <title>Early steps in the European eel (Anguilla anguilla)-Vibrio vulnificus interaction in the gills: Role of the RtxA13 toxin.</title>
        <authorList>
            <person name="Callol A."/>
            <person name="Pajuelo D."/>
            <person name="Ebbesson L."/>
            <person name="Teles M."/>
            <person name="MacKenzie S."/>
            <person name="Amaro C."/>
        </authorList>
    </citation>
    <scope>NUCLEOTIDE SEQUENCE</scope>
</reference>
<reference evidence="1" key="1">
    <citation type="submission" date="2014-11" db="EMBL/GenBank/DDBJ databases">
        <authorList>
            <person name="Amaro Gonzalez C."/>
        </authorList>
    </citation>
    <scope>NUCLEOTIDE SEQUENCE</scope>
</reference>
<dbReference type="EMBL" id="GBXM01020937">
    <property type="protein sequence ID" value="JAH87640.1"/>
    <property type="molecule type" value="Transcribed_RNA"/>
</dbReference>
<sequence length="58" mass="6728">MWCVCWYVIGYLLMRSRKVRISMGFSVTSHVEGSPCSFCRGFSSVRPFQSMRVISSFH</sequence>
<organism evidence="1">
    <name type="scientific">Anguilla anguilla</name>
    <name type="common">European freshwater eel</name>
    <name type="synonym">Muraena anguilla</name>
    <dbReference type="NCBI Taxonomy" id="7936"/>
    <lineage>
        <taxon>Eukaryota</taxon>
        <taxon>Metazoa</taxon>
        <taxon>Chordata</taxon>
        <taxon>Craniata</taxon>
        <taxon>Vertebrata</taxon>
        <taxon>Euteleostomi</taxon>
        <taxon>Actinopterygii</taxon>
        <taxon>Neopterygii</taxon>
        <taxon>Teleostei</taxon>
        <taxon>Anguilliformes</taxon>
        <taxon>Anguillidae</taxon>
        <taxon>Anguilla</taxon>
    </lineage>
</organism>
<proteinExistence type="predicted"/>
<accession>A0A0E9WDI9</accession>